<dbReference type="PANTHER" id="PTHR30329">
    <property type="entry name" value="STATOR ELEMENT OF FLAGELLAR MOTOR COMPLEX"/>
    <property type="match status" value="1"/>
</dbReference>
<dbReference type="Pfam" id="PF00691">
    <property type="entry name" value="OmpA"/>
    <property type="match status" value="1"/>
</dbReference>
<accession>A0ABT2ZKP1</accession>
<dbReference type="InterPro" id="IPR006665">
    <property type="entry name" value="OmpA-like"/>
</dbReference>
<name>A0ABT2ZKP1_9RHOB</name>
<evidence type="ECO:0000313" key="7">
    <source>
        <dbReference type="Proteomes" id="UP001652564"/>
    </source>
</evidence>
<dbReference type="InterPro" id="IPR036737">
    <property type="entry name" value="OmpA-like_sf"/>
</dbReference>
<proteinExistence type="predicted"/>
<gene>
    <name evidence="6" type="ORF">OEZ71_05260</name>
</gene>
<feature type="domain" description="OmpA-like" evidence="5">
    <location>
        <begin position="61"/>
        <end position="177"/>
    </location>
</feature>
<evidence type="ECO:0000256" key="3">
    <source>
        <dbReference type="ARBA" id="ARBA00023237"/>
    </source>
</evidence>
<dbReference type="RefSeq" id="WP_263738860.1">
    <property type="nucleotide sequence ID" value="NZ_JAOWKZ010000001.1"/>
</dbReference>
<dbReference type="CDD" id="cd07185">
    <property type="entry name" value="OmpA_C-like"/>
    <property type="match status" value="1"/>
</dbReference>
<keyword evidence="3" id="KW-0998">Cell outer membrane</keyword>
<sequence length="216" mass="23492">MSLLLLSAGLAGLAGCSKETNIARAFYSEAGSEIETADFGNSTMNNTLVQSGERSYVMDLTRRFASDVPNTVNFAFDSATLDGEAQAALMQQANWIRQFPEIRFRVYGHTDLVGSNAYNKALGLRRANAVVAFLSSQGISRSRLEAVASFGETQPLVYVQTEERRNRRTVTEVSGFVEKNPALLNGKYAAVIWREYVKSAEPPHAQEAVQGIASGG</sequence>
<evidence type="ECO:0000259" key="5">
    <source>
        <dbReference type="PROSITE" id="PS51123"/>
    </source>
</evidence>
<dbReference type="SUPFAM" id="SSF103088">
    <property type="entry name" value="OmpA-like"/>
    <property type="match status" value="1"/>
</dbReference>
<evidence type="ECO:0000313" key="6">
    <source>
        <dbReference type="EMBL" id="MCV2871697.1"/>
    </source>
</evidence>
<dbReference type="Gene3D" id="3.30.1330.60">
    <property type="entry name" value="OmpA-like domain"/>
    <property type="match status" value="1"/>
</dbReference>
<keyword evidence="2 4" id="KW-0472">Membrane</keyword>
<dbReference type="InterPro" id="IPR006664">
    <property type="entry name" value="OMP_bac"/>
</dbReference>
<evidence type="ECO:0000256" key="2">
    <source>
        <dbReference type="ARBA" id="ARBA00023136"/>
    </source>
</evidence>
<dbReference type="InterPro" id="IPR050330">
    <property type="entry name" value="Bact_OuterMem_StrucFunc"/>
</dbReference>
<dbReference type="PROSITE" id="PS51123">
    <property type="entry name" value="OMPA_2"/>
    <property type="match status" value="1"/>
</dbReference>
<evidence type="ECO:0000256" key="4">
    <source>
        <dbReference type="PROSITE-ProRule" id="PRU00473"/>
    </source>
</evidence>
<comment type="subcellular location">
    <subcellularLocation>
        <location evidence="1">Cell outer membrane</location>
    </subcellularLocation>
</comment>
<protein>
    <submittedName>
        <fullName evidence="6">OmpA family protein</fullName>
    </submittedName>
</protein>
<dbReference type="Proteomes" id="UP001652564">
    <property type="component" value="Unassembled WGS sequence"/>
</dbReference>
<comment type="caution">
    <text evidence="6">The sequence shown here is derived from an EMBL/GenBank/DDBJ whole genome shotgun (WGS) entry which is preliminary data.</text>
</comment>
<dbReference type="EMBL" id="JAOWKZ010000001">
    <property type="protein sequence ID" value="MCV2871697.1"/>
    <property type="molecule type" value="Genomic_DNA"/>
</dbReference>
<organism evidence="6 7">
    <name type="scientific">Albidovulum litorale</name>
    <dbReference type="NCBI Taxonomy" id="2984134"/>
    <lineage>
        <taxon>Bacteria</taxon>
        <taxon>Pseudomonadati</taxon>
        <taxon>Pseudomonadota</taxon>
        <taxon>Alphaproteobacteria</taxon>
        <taxon>Rhodobacterales</taxon>
        <taxon>Paracoccaceae</taxon>
        <taxon>Albidovulum</taxon>
    </lineage>
</organism>
<dbReference type="PANTHER" id="PTHR30329:SF21">
    <property type="entry name" value="LIPOPROTEIN YIAD-RELATED"/>
    <property type="match status" value="1"/>
</dbReference>
<dbReference type="PRINTS" id="PR01021">
    <property type="entry name" value="OMPADOMAIN"/>
</dbReference>
<keyword evidence="7" id="KW-1185">Reference proteome</keyword>
<reference evidence="6 7" key="1">
    <citation type="submission" date="2022-10" db="EMBL/GenBank/DDBJ databases">
        <title>Defluviimonas sp. nov., isolated from ocean surface sediments.</title>
        <authorList>
            <person name="He W."/>
            <person name="Wang L."/>
            <person name="Zhang D.-F."/>
        </authorList>
    </citation>
    <scope>NUCLEOTIDE SEQUENCE [LARGE SCALE GENOMIC DNA]</scope>
    <source>
        <strain evidence="6 7">WL0050</strain>
    </source>
</reference>
<evidence type="ECO:0000256" key="1">
    <source>
        <dbReference type="ARBA" id="ARBA00004442"/>
    </source>
</evidence>